<comment type="caution">
    <text evidence="2">The sequence shown here is derived from an EMBL/GenBank/DDBJ whole genome shotgun (WGS) entry which is preliminary data.</text>
</comment>
<name>A0A834WSD5_9FABA</name>
<reference evidence="2" key="1">
    <citation type="submission" date="2020-09" db="EMBL/GenBank/DDBJ databases">
        <title>Genome-Enabled Discovery of Anthraquinone Biosynthesis in Senna tora.</title>
        <authorList>
            <person name="Kang S.-H."/>
            <person name="Pandey R.P."/>
            <person name="Lee C.-M."/>
            <person name="Sim J.-S."/>
            <person name="Jeong J.-T."/>
            <person name="Choi B.-S."/>
            <person name="Jung M."/>
            <person name="Ginzburg D."/>
            <person name="Zhao K."/>
            <person name="Won S.Y."/>
            <person name="Oh T.-J."/>
            <person name="Yu Y."/>
            <person name="Kim N.-H."/>
            <person name="Lee O.R."/>
            <person name="Lee T.-H."/>
            <person name="Bashyal P."/>
            <person name="Kim T.-S."/>
            <person name="Lee W.-H."/>
            <person name="Kawkins C."/>
            <person name="Kim C.-K."/>
            <person name="Kim J.S."/>
            <person name="Ahn B.O."/>
            <person name="Rhee S.Y."/>
            <person name="Sohng J.K."/>
        </authorList>
    </citation>
    <scope>NUCLEOTIDE SEQUENCE</scope>
    <source>
        <tissue evidence="2">Leaf</tissue>
    </source>
</reference>
<evidence type="ECO:0000313" key="3">
    <source>
        <dbReference type="Proteomes" id="UP000634136"/>
    </source>
</evidence>
<sequence length="20" mass="2227">MAFAFDAHTPSPDTQFVKCI</sequence>
<protein>
    <submittedName>
        <fullName evidence="2">Uncharacterized protein</fullName>
    </submittedName>
</protein>
<dbReference type="AlphaFoldDB" id="A0A834WSD5"/>
<proteinExistence type="predicted"/>
<keyword evidence="3" id="KW-1185">Reference proteome</keyword>
<feature type="region of interest" description="Disordered" evidence="1">
    <location>
        <begin position="1"/>
        <end position="20"/>
    </location>
</feature>
<dbReference type="Proteomes" id="UP000634136">
    <property type="component" value="Unassembled WGS sequence"/>
</dbReference>
<gene>
    <name evidence="2" type="ORF">G2W53_013924</name>
</gene>
<evidence type="ECO:0000256" key="1">
    <source>
        <dbReference type="SAM" id="MobiDB-lite"/>
    </source>
</evidence>
<evidence type="ECO:0000313" key="2">
    <source>
        <dbReference type="EMBL" id="KAF7831591.1"/>
    </source>
</evidence>
<dbReference type="EMBL" id="JAAIUW010000005">
    <property type="protein sequence ID" value="KAF7831591.1"/>
    <property type="molecule type" value="Genomic_DNA"/>
</dbReference>
<organism evidence="2 3">
    <name type="scientific">Senna tora</name>
    <dbReference type="NCBI Taxonomy" id="362788"/>
    <lineage>
        <taxon>Eukaryota</taxon>
        <taxon>Viridiplantae</taxon>
        <taxon>Streptophyta</taxon>
        <taxon>Embryophyta</taxon>
        <taxon>Tracheophyta</taxon>
        <taxon>Spermatophyta</taxon>
        <taxon>Magnoliopsida</taxon>
        <taxon>eudicotyledons</taxon>
        <taxon>Gunneridae</taxon>
        <taxon>Pentapetalae</taxon>
        <taxon>rosids</taxon>
        <taxon>fabids</taxon>
        <taxon>Fabales</taxon>
        <taxon>Fabaceae</taxon>
        <taxon>Caesalpinioideae</taxon>
        <taxon>Cassia clade</taxon>
        <taxon>Senna</taxon>
    </lineage>
</organism>
<accession>A0A834WSD5</accession>